<evidence type="ECO:0000256" key="10">
    <source>
        <dbReference type="PROSITE-ProRule" id="PRU00047"/>
    </source>
</evidence>
<evidence type="ECO:0000256" key="8">
    <source>
        <dbReference type="ARBA" id="ARBA00023014"/>
    </source>
</evidence>
<feature type="domain" description="Integrase catalytic" evidence="12">
    <location>
        <begin position="444"/>
        <end position="610"/>
    </location>
</feature>
<dbReference type="PANTHER" id="PTHR42648:SF18">
    <property type="entry name" value="RETROTRANSPOSON, UNCLASSIFIED-LIKE PROTEIN"/>
    <property type="match status" value="1"/>
</dbReference>
<keyword evidence="5" id="KW-0064">Aspartyl protease</keyword>
<dbReference type="Proteomes" id="UP001374535">
    <property type="component" value="Chromosome 6"/>
</dbReference>
<evidence type="ECO:0000256" key="4">
    <source>
        <dbReference type="ARBA" id="ARBA00022723"/>
    </source>
</evidence>
<dbReference type="GO" id="GO:0015074">
    <property type="term" value="P:DNA integration"/>
    <property type="evidence" value="ECO:0007669"/>
    <property type="project" value="InterPro"/>
</dbReference>
<reference evidence="13 14" key="1">
    <citation type="journal article" date="2023" name="Life. Sci Alliance">
        <title>Evolutionary insights into 3D genome organization and epigenetic landscape of Vigna mungo.</title>
        <authorList>
            <person name="Junaid A."/>
            <person name="Singh B."/>
            <person name="Bhatia S."/>
        </authorList>
    </citation>
    <scope>NUCLEOTIDE SEQUENCE [LARGE SCALE GENOMIC DNA]</scope>
    <source>
        <strain evidence="13">Urdbean</strain>
    </source>
</reference>
<dbReference type="InterPro" id="IPR036397">
    <property type="entry name" value="RNaseH_sf"/>
</dbReference>
<dbReference type="Pfam" id="PF00665">
    <property type="entry name" value="rve"/>
    <property type="match status" value="1"/>
</dbReference>
<evidence type="ECO:0000313" key="13">
    <source>
        <dbReference type="EMBL" id="WVZ04736.1"/>
    </source>
</evidence>
<accession>A0AAQ3N8P6</accession>
<keyword evidence="8" id="KW-0411">Iron-sulfur</keyword>
<dbReference type="PROSITE" id="PS50158">
    <property type="entry name" value="ZF_CCHC"/>
    <property type="match status" value="1"/>
</dbReference>
<dbReference type="PROSITE" id="PS51354">
    <property type="entry name" value="GLUTAREDOXIN_2"/>
    <property type="match status" value="1"/>
</dbReference>
<dbReference type="Pfam" id="PF00098">
    <property type="entry name" value="zf-CCHC"/>
    <property type="match status" value="1"/>
</dbReference>
<dbReference type="InterPro" id="IPR001878">
    <property type="entry name" value="Znf_CCHC"/>
</dbReference>
<evidence type="ECO:0000259" key="12">
    <source>
        <dbReference type="PROSITE" id="PS50994"/>
    </source>
</evidence>
<evidence type="ECO:0000256" key="7">
    <source>
        <dbReference type="ARBA" id="ARBA00023004"/>
    </source>
</evidence>
<dbReference type="SUPFAM" id="SSF56672">
    <property type="entry name" value="DNA/RNA polymerases"/>
    <property type="match status" value="1"/>
</dbReference>
<sequence>MTSNIQVPLPKLTGENYDTWAIQLKVHFRSHNLWDLVEKGFADVTDSTAFESLSREEKDALIETSTFENLRMVEEETISSYFDRVQSIVNQLRSNGEIISDQSVVEKLTRSLSHKFDHIVTAIEEGHDLSTLSLERLLGSLSSHEQRMKQQTNNPNFEQALQSSVNFTNRGGYQGGKGRGLGRITFGESSYLGGRSNFKHDKSKVDCYKCKQLGHYASECRTKLQREHGEHANVVETEESMVLACTQGPDVENNDIWYLDTGCSNHMTGKREFFSFLDESVKGEVNFGKKSKIRVMGKGNISIQSENGTNVTIADVYYVPRLFWNLLSMGQLSEKRYKVRIDNEVCEIMNKDNKNIARVKMTKNRMFPLSLQTRSLMNFQAMVKDDNWLWHLRFGHLNFRGLKLLVQKQMVTGLPLINASDNPCEGCILGKHHRDSFVIGKSLRAKKPLELIHTDICGPVEVESVGNKRYFLLFVDDYSRKIWVYFLKEKSEAYNKFKEFKAFVEKQSELCLETLRSDKGGEFTSNEFNDYCKKEGIHRQLTASYTPQQNGIAERKNRTIFEMARSMLKAKHLPKPYWTEVVACAVYILNRCPTKSVQGRTPQEAWTRNKPDVSHLRVFWCIAYAHIPDEKKKKLDNKSEECIFIGYSDVTKGYKLYNPKTKKVIIGRDVHFIEDEEWQWDDDNNHTVIINEAPINETFLETSPSISNPISTVYSYPQATDSKPSGRPQRRHVPPARLQDYVLGRDDDDNNDLNEDSLANFCMFVDCDPVSFQDAAADEKWIQSMKEEIHSIEKNETWELTTLPIGKKPIEVKWVYKTKYKPDGKVDRSKARLVVKGYKQKPGIDYFEVFALVSRMDTVRMILSLAAQNKWNIYQMDVKSAFLNGVLQEEIYVEQPLGFIKKGDEKKVYHLKKALYGLKQAPHAWYSRIDTYLVKDDDLIFTGNSEEMFVQFKKAMTQQFEMTDMGLMSYFLGIEVQQSYDLAERMAMKKVGSGEFVDPTYFKSIVGSLRRFMEKPYQSHLQAAKRILRYLNGTRDYGIFYTYSNDYNLVAYTDSDWVGDIEIRKSTSGYVFYLGNGVISWSSKEQQVAVLSTAEAEYIAATSVACQAVWLRRVLKELKDIQVDPTTIQCDNKSAMALAKNPVFHGRSKHIDIRYHNIRELIKQEEIELQFCKSEEQVADIMTKPLKADLFEKFRAMLGIKLPNEEYSSLRGPLTPQLKSTLDTVIASNKIVVFMKGTKDFPQCGFSNTVVQILKSLNVPFETVNVLENDMLRQGLKEYSSWPTFPQVYIEGEFFGGCDITLEAYKNGELQELLEKAMLS</sequence>
<dbReference type="Gene3D" id="3.40.30.10">
    <property type="entry name" value="Glutaredoxin"/>
    <property type="match status" value="1"/>
</dbReference>
<keyword evidence="10" id="KW-0862">Zinc</keyword>
<dbReference type="Pfam" id="PF00462">
    <property type="entry name" value="Glutaredoxin"/>
    <property type="match status" value="1"/>
</dbReference>
<keyword evidence="9" id="KW-0676">Redox-active center</keyword>
<dbReference type="InterPro" id="IPR012337">
    <property type="entry name" value="RNaseH-like_sf"/>
</dbReference>
<dbReference type="CDD" id="cd03028">
    <property type="entry name" value="GRX_PICOT_like"/>
    <property type="match status" value="1"/>
</dbReference>
<keyword evidence="3" id="KW-0001">2Fe-2S</keyword>
<dbReference type="GO" id="GO:0004190">
    <property type="term" value="F:aspartic-type endopeptidase activity"/>
    <property type="evidence" value="ECO:0007669"/>
    <property type="project" value="UniProtKB-KW"/>
</dbReference>
<dbReference type="NCBIfam" id="TIGR00365">
    <property type="entry name" value="Grx4 family monothiol glutaredoxin"/>
    <property type="match status" value="1"/>
</dbReference>
<evidence type="ECO:0000256" key="6">
    <source>
        <dbReference type="ARBA" id="ARBA00022801"/>
    </source>
</evidence>
<dbReference type="EMBL" id="CP144695">
    <property type="protein sequence ID" value="WVZ04736.1"/>
    <property type="molecule type" value="Genomic_DNA"/>
</dbReference>
<dbReference type="InterPro" id="IPR036875">
    <property type="entry name" value="Znf_CCHC_sf"/>
</dbReference>
<dbReference type="GO" id="GO:0003676">
    <property type="term" value="F:nucleic acid binding"/>
    <property type="evidence" value="ECO:0007669"/>
    <property type="project" value="InterPro"/>
</dbReference>
<dbReference type="PROSITE" id="PS50994">
    <property type="entry name" value="INTEGRASE"/>
    <property type="match status" value="1"/>
</dbReference>
<comment type="similarity">
    <text evidence="1">Belongs to the glutaredoxin family. CGFS subfamily.</text>
</comment>
<dbReference type="SUPFAM" id="SSF53098">
    <property type="entry name" value="Ribonuclease H-like"/>
    <property type="match status" value="1"/>
</dbReference>
<dbReference type="Pfam" id="PF14223">
    <property type="entry name" value="Retrotran_gag_2"/>
    <property type="match status" value="1"/>
</dbReference>
<dbReference type="InterPro" id="IPR033658">
    <property type="entry name" value="GRX_PICOT-like"/>
</dbReference>
<dbReference type="GO" id="GO:0008270">
    <property type="term" value="F:zinc ion binding"/>
    <property type="evidence" value="ECO:0007669"/>
    <property type="project" value="UniProtKB-KW"/>
</dbReference>
<dbReference type="InterPro" id="IPR036249">
    <property type="entry name" value="Thioredoxin-like_sf"/>
</dbReference>
<dbReference type="GO" id="GO:0006508">
    <property type="term" value="P:proteolysis"/>
    <property type="evidence" value="ECO:0007669"/>
    <property type="project" value="UniProtKB-KW"/>
</dbReference>
<evidence type="ECO:0000259" key="11">
    <source>
        <dbReference type="PROSITE" id="PS50158"/>
    </source>
</evidence>
<dbReference type="InterPro" id="IPR025724">
    <property type="entry name" value="GAG-pre-integrase_dom"/>
</dbReference>
<evidence type="ECO:0000256" key="2">
    <source>
        <dbReference type="ARBA" id="ARBA00022670"/>
    </source>
</evidence>
<feature type="domain" description="CCHC-type" evidence="11">
    <location>
        <begin position="207"/>
        <end position="221"/>
    </location>
</feature>
<dbReference type="InterPro" id="IPR001584">
    <property type="entry name" value="Integrase_cat-core"/>
</dbReference>
<dbReference type="SMART" id="SM00343">
    <property type="entry name" value="ZnF_C2HC"/>
    <property type="match status" value="1"/>
</dbReference>
<dbReference type="InterPro" id="IPR002109">
    <property type="entry name" value="Glutaredoxin"/>
</dbReference>
<keyword evidence="6" id="KW-0378">Hydrolase</keyword>
<dbReference type="SUPFAM" id="SSF52833">
    <property type="entry name" value="Thioredoxin-like"/>
    <property type="match status" value="1"/>
</dbReference>
<dbReference type="SUPFAM" id="SSF57756">
    <property type="entry name" value="Retrovirus zinc finger-like domains"/>
    <property type="match status" value="1"/>
</dbReference>
<dbReference type="Pfam" id="PF13976">
    <property type="entry name" value="gag_pre-integrs"/>
    <property type="match status" value="1"/>
</dbReference>
<dbReference type="InterPro" id="IPR057670">
    <property type="entry name" value="SH3_retrovirus"/>
</dbReference>
<dbReference type="InterPro" id="IPR054722">
    <property type="entry name" value="PolX-like_BBD"/>
</dbReference>
<dbReference type="InterPro" id="IPR043502">
    <property type="entry name" value="DNA/RNA_pol_sf"/>
</dbReference>
<dbReference type="CDD" id="cd09272">
    <property type="entry name" value="RNase_HI_RT_Ty1"/>
    <property type="match status" value="1"/>
</dbReference>
<dbReference type="GO" id="GO:0051537">
    <property type="term" value="F:2 iron, 2 sulfur cluster binding"/>
    <property type="evidence" value="ECO:0007669"/>
    <property type="project" value="UniProtKB-KW"/>
</dbReference>
<dbReference type="InterPro" id="IPR004480">
    <property type="entry name" value="Monothiol_GRX-rel"/>
</dbReference>
<dbReference type="Pfam" id="PF25597">
    <property type="entry name" value="SH3_retrovirus"/>
    <property type="match status" value="1"/>
</dbReference>
<proteinExistence type="inferred from homology"/>
<dbReference type="Gene3D" id="4.10.60.10">
    <property type="entry name" value="Zinc finger, CCHC-type"/>
    <property type="match status" value="1"/>
</dbReference>
<evidence type="ECO:0000256" key="5">
    <source>
        <dbReference type="ARBA" id="ARBA00022750"/>
    </source>
</evidence>
<keyword evidence="2" id="KW-0645">Protease</keyword>
<name>A0AAQ3N8P6_VIGMU</name>
<evidence type="ECO:0000256" key="3">
    <source>
        <dbReference type="ARBA" id="ARBA00022714"/>
    </source>
</evidence>
<dbReference type="Pfam" id="PF07727">
    <property type="entry name" value="RVT_2"/>
    <property type="match status" value="1"/>
</dbReference>
<dbReference type="FunFam" id="3.40.30.10:FF:000005">
    <property type="entry name" value="Glutaredoxin 5"/>
    <property type="match status" value="1"/>
</dbReference>
<gene>
    <name evidence="13" type="ORF">V8G54_018082</name>
</gene>
<keyword evidence="4" id="KW-0479">Metal-binding</keyword>
<keyword evidence="10" id="KW-0863">Zinc-finger</keyword>
<dbReference type="InterPro" id="IPR039537">
    <property type="entry name" value="Retrotran_Ty1/copia-like"/>
</dbReference>
<dbReference type="InterPro" id="IPR013103">
    <property type="entry name" value="RVT_2"/>
</dbReference>
<protein>
    <submittedName>
        <fullName evidence="13">Uncharacterized protein</fullName>
    </submittedName>
</protein>
<dbReference type="PANTHER" id="PTHR42648">
    <property type="entry name" value="TRANSPOSASE, PUTATIVE-RELATED"/>
    <property type="match status" value="1"/>
</dbReference>
<dbReference type="Pfam" id="PF22936">
    <property type="entry name" value="Pol_BBD"/>
    <property type="match status" value="1"/>
</dbReference>
<evidence type="ECO:0000256" key="1">
    <source>
        <dbReference type="ARBA" id="ARBA00008983"/>
    </source>
</evidence>
<evidence type="ECO:0000313" key="14">
    <source>
        <dbReference type="Proteomes" id="UP001374535"/>
    </source>
</evidence>
<dbReference type="Gene3D" id="3.30.420.10">
    <property type="entry name" value="Ribonuclease H-like superfamily/Ribonuclease H"/>
    <property type="match status" value="1"/>
</dbReference>
<evidence type="ECO:0000256" key="9">
    <source>
        <dbReference type="ARBA" id="ARBA00023284"/>
    </source>
</evidence>
<organism evidence="13 14">
    <name type="scientific">Vigna mungo</name>
    <name type="common">Black gram</name>
    <name type="synonym">Phaseolus mungo</name>
    <dbReference type="NCBI Taxonomy" id="3915"/>
    <lineage>
        <taxon>Eukaryota</taxon>
        <taxon>Viridiplantae</taxon>
        <taxon>Streptophyta</taxon>
        <taxon>Embryophyta</taxon>
        <taxon>Tracheophyta</taxon>
        <taxon>Spermatophyta</taxon>
        <taxon>Magnoliopsida</taxon>
        <taxon>eudicotyledons</taxon>
        <taxon>Gunneridae</taxon>
        <taxon>Pentapetalae</taxon>
        <taxon>rosids</taxon>
        <taxon>fabids</taxon>
        <taxon>Fabales</taxon>
        <taxon>Fabaceae</taxon>
        <taxon>Papilionoideae</taxon>
        <taxon>50 kb inversion clade</taxon>
        <taxon>NPAAA clade</taxon>
        <taxon>indigoferoid/millettioid clade</taxon>
        <taxon>Phaseoleae</taxon>
        <taxon>Vigna</taxon>
    </lineage>
</organism>
<keyword evidence="14" id="KW-1185">Reference proteome</keyword>
<keyword evidence="7" id="KW-0408">Iron</keyword>